<dbReference type="EMBL" id="RHIB01000003">
    <property type="protein sequence ID" value="RNA66980.1"/>
    <property type="molecule type" value="Genomic_DNA"/>
</dbReference>
<organism evidence="2 3">
    <name type="scientific">Alteribacter keqinensis</name>
    <dbReference type="NCBI Taxonomy" id="2483800"/>
    <lineage>
        <taxon>Bacteria</taxon>
        <taxon>Bacillati</taxon>
        <taxon>Bacillota</taxon>
        <taxon>Bacilli</taxon>
        <taxon>Bacillales</taxon>
        <taxon>Bacillaceae</taxon>
        <taxon>Alteribacter</taxon>
    </lineage>
</organism>
<feature type="transmembrane region" description="Helical" evidence="1">
    <location>
        <begin position="39"/>
        <end position="58"/>
    </location>
</feature>
<dbReference type="RefSeq" id="WP_122900962.1">
    <property type="nucleotide sequence ID" value="NZ_RHIB01000003.1"/>
</dbReference>
<proteinExistence type="predicted"/>
<evidence type="ECO:0000313" key="3">
    <source>
        <dbReference type="Proteomes" id="UP000278746"/>
    </source>
</evidence>
<evidence type="ECO:0000256" key="1">
    <source>
        <dbReference type="SAM" id="Phobius"/>
    </source>
</evidence>
<gene>
    <name evidence="2" type="ORF">EBO34_17450</name>
</gene>
<dbReference type="Proteomes" id="UP000278746">
    <property type="component" value="Unassembled WGS sequence"/>
</dbReference>
<keyword evidence="1" id="KW-0812">Transmembrane</keyword>
<feature type="transmembrane region" description="Helical" evidence="1">
    <location>
        <begin position="70"/>
        <end position="91"/>
    </location>
</feature>
<dbReference type="AlphaFoldDB" id="A0A3M7TRI6"/>
<accession>A0A3M7TRI6</accession>
<keyword evidence="3" id="KW-1185">Reference proteome</keyword>
<dbReference type="OrthoDB" id="2665924at2"/>
<evidence type="ECO:0000313" key="2">
    <source>
        <dbReference type="EMBL" id="RNA66980.1"/>
    </source>
</evidence>
<sequence>MTRYYHFGGFYVCTICFLFTLQLIYAMTNHTWTVSPPAAVLWLFAAASLVLGILGFHYKPGHVAKIRNWTTVTLSSLLCIVLFLGVLRFLFISEELMKTEHSPD</sequence>
<feature type="transmembrane region" description="Helical" evidence="1">
    <location>
        <begin position="7"/>
        <end position="27"/>
    </location>
</feature>
<keyword evidence="1" id="KW-1133">Transmembrane helix</keyword>
<comment type="caution">
    <text evidence="2">The sequence shown here is derived from an EMBL/GenBank/DDBJ whole genome shotgun (WGS) entry which is preliminary data.</text>
</comment>
<protein>
    <submittedName>
        <fullName evidence="2">Uncharacterized protein</fullName>
    </submittedName>
</protein>
<keyword evidence="1" id="KW-0472">Membrane</keyword>
<reference evidence="2 3" key="1">
    <citation type="submission" date="2018-10" db="EMBL/GenBank/DDBJ databases">
        <title>Bacillus Keqinensis sp. nov., a moderately halophilic bacterium isolated from a saline-alkaline lake.</title>
        <authorList>
            <person name="Wang H."/>
        </authorList>
    </citation>
    <scope>NUCLEOTIDE SEQUENCE [LARGE SCALE GENOMIC DNA]</scope>
    <source>
        <strain evidence="2 3">KQ-3</strain>
    </source>
</reference>
<name>A0A3M7TRI6_9BACI</name>